<comment type="caution">
    <text evidence="6">The sequence shown here is derived from an EMBL/GenBank/DDBJ whole genome shotgun (WGS) entry which is preliminary data.</text>
</comment>
<protein>
    <recommendedName>
        <fullName evidence="5">DYW domain-containing protein</fullName>
    </recommendedName>
</protein>
<feature type="region of interest" description="Disordered" evidence="4">
    <location>
        <begin position="1"/>
        <end position="39"/>
    </location>
</feature>
<dbReference type="NCBIfam" id="TIGR00756">
    <property type="entry name" value="PPR"/>
    <property type="match status" value="5"/>
</dbReference>
<dbReference type="PANTHER" id="PTHR47926:SF539">
    <property type="entry name" value="DYW DOMAIN-CONTAINING PROTEIN"/>
    <property type="match status" value="1"/>
</dbReference>
<feature type="domain" description="DYW" evidence="5">
    <location>
        <begin position="773"/>
        <end position="866"/>
    </location>
</feature>
<dbReference type="GO" id="GO:0009451">
    <property type="term" value="P:RNA modification"/>
    <property type="evidence" value="ECO:0007669"/>
    <property type="project" value="InterPro"/>
</dbReference>
<feature type="compositionally biased region" description="Polar residues" evidence="4">
    <location>
        <begin position="1"/>
        <end position="10"/>
    </location>
</feature>
<dbReference type="InterPro" id="IPR002885">
    <property type="entry name" value="PPR_rpt"/>
</dbReference>
<dbReference type="FunFam" id="1.25.40.10:FF:000158">
    <property type="entry name" value="pentatricopeptide repeat-containing protein At2g33680"/>
    <property type="match status" value="1"/>
</dbReference>
<keyword evidence="2" id="KW-0809">Transit peptide</keyword>
<dbReference type="PANTHER" id="PTHR47926">
    <property type="entry name" value="PENTATRICOPEPTIDE REPEAT-CONTAINING PROTEIN"/>
    <property type="match status" value="1"/>
</dbReference>
<evidence type="ECO:0000313" key="6">
    <source>
        <dbReference type="EMBL" id="KAG0519452.1"/>
    </source>
</evidence>
<dbReference type="InterPro" id="IPR046960">
    <property type="entry name" value="PPR_At4g14850-like_plant"/>
</dbReference>
<evidence type="ECO:0000313" key="7">
    <source>
        <dbReference type="Proteomes" id="UP000807115"/>
    </source>
</evidence>
<dbReference type="Proteomes" id="UP000807115">
    <property type="component" value="Chromosome 9"/>
</dbReference>
<dbReference type="GO" id="GO:0003723">
    <property type="term" value="F:RNA binding"/>
    <property type="evidence" value="ECO:0007669"/>
    <property type="project" value="InterPro"/>
</dbReference>
<name>A0A921QCV1_SORBI</name>
<evidence type="ECO:0000256" key="3">
    <source>
        <dbReference type="PROSITE-ProRule" id="PRU00708"/>
    </source>
</evidence>
<feature type="repeat" description="PPR" evidence="3">
    <location>
        <begin position="147"/>
        <end position="181"/>
    </location>
</feature>
<dbReference type="GO" id="GO:0099402">
    <property type="term" value="P:plant organ development"/>
    <property type="evidence" value="ECO:0007669"/>
    <property type="project" value="UniProtKB-ARBA"/>
</dbReference>
<dbReference type="InterPro" id="IPR011990">
    <property type="entry name" value="TPR-like_helical_dom_sf"/>
</dbReference>
<feature type="repeat" description="PPR" evidence="3">
    <location>
        <begin position="387"/>
        <end position="421"/>
    </location>
</feature>
<accession>A0A921QCV1</accession>
<dbReference type="Pfam" id="PF14432">
    <property type="entry name" value="DYW_deaminase"/>
    <property type="match status" value="1"/>
</dbReference>
<dbReference type="PROSITE" id="PS51375">
    <property type="entry name" value="PPR"/>
    <property type="match status" value="7"/>
</dbReference>
<proteinExistence type="predicted"/>
<feature type="compositionally biased region" description="Basic residues" evidence="4">
    <location>
        <begin position="15"/>
        <end position="24"/>
    </location>
</feature>
<dbReference type="InterPro" id="IPR046848">
    <property type="entry name" value="E_motif"/>
</dbReference>
<evidence type="ECO:0000256" key="1">
    <source>
        <dbReference type="ARBA" id="ARBA00022737"/>
    </source>
</evidence>
<keyword evidence="1" id="KW-0677">Repeat</keyword>
<dbReference type="Pfam" id="PF01535">
    <property type="entry name" value="PPR"/>
    <property type="match status" value="2"/>
</dbReference>
<feature type="repeat" description="PPR" evidence="3">
    <location>
        <begin position="422"/>
        <end position="456"/>
    </location>
</feature>
<feature type="repeat" description="PPR" evidence="3">
    <location>
        <begin position="248"/>
        <end position="282"/>
    </location>
</feature>
<dbReference type="Gene3D" id="1.25.40.10">
    <property type="entry name" value="Tetratricopeptide repeat domain"/>
    <property type="match status" value="5"/>
</dbReference>
<evidence type="ECO:0000259" key="5">
    <source>
        <dbReference type="Pfam" id="PF14432"/>
    </source>
</evidence>
<feature type="repeat" description="PPR" evidence="3">
    <location>
        <begin position="558"/>
        <end position="592"/>
    </location>
</feature>
<feature type="repeat" description="PPR" evidence="3">
    <location>
        <begin position="286"/>
        <end position="320"/>
    </location>
</feature>
<feature type="repeat" description="PPR" evidence="3">
    <location>
        <begin position="457"/>
        <end position="491"/>
    </location>
</feature>
<reference evidence="6" key="1">
    <citation type="journal article" date="2019" name="BMC Genomics">
        <title>A new reference genome for Sorghum bicolor reveals high levels of sequence similarity between sweet and grain genotypes: implications for the genetics of sugar metabolism.</title>
        <authorList>
            <person name="Cooper E.A."/>
            <person name="Brenton Z.W."/>
            <person name="Flinn B.S."/>
            <person name="Jenkins J."/>
            <person name="Shu S."/>
            <person name="Flowers D."/>
            <person name="Luo F."/>
            <person name="Wang Y."/>
            <person name="Xia P."/>
            <person name="Barry K."/>
            <person name="Daum C."/>
            <person name="Lipzen A."/>
            <person name="Yoshinaga Y."/>
            <person name="Schmutz J."/>
            <person name="Saski C."/>
            <person name="Vermerris W."/>
            <person name="Kresovich S."/>
        </authorList>
    </citation>
    <scope>NUCLEOTIDE SEQUENCE</scope>
</reference>
<dbReference type="FunFam" id="1.25.40.10:FF:001383">
    <property type="entry name" value="Pentatricopeptide repeat-containing protein mitochondrial"/>
    <property type="match status" value="1"/>
</dbReference>
<feature type="compositionally biased region" description="Pro residues" evidence="4">
    <location>
        <begin position="25"/>
        <end position="39"/>
    </location>
</feature>
<evidence type="ECO:0000256" key="4">
    <source>
        <dbReference type="SAM" id="MobiDB-lite"/>
    </source>
</evidence>
<dbReference type="EMBL" id="CM027688">
    <property type="protein sequence ID" value="KAG0519452.1"/>
    <property type="molecule type" value="Genomic_DNA"/>
</dbReference>
<dbReference type="FunFam" id="1.25.40.10:FF:001538">
    <property type="entry name" value="Pentatricopeptide repeat-containing protein mitochondrial"/>
    <property type="match status" value="1"/>
</dbReference>
<reference evidence="6" key="2">
    <citation type="submission" date="2020-10" db="EMBL/GenBank/DDBJ databases">
        <authorList>
            <person name="Cooper E.A."/>
            <person name="Brenton Z.W."/>
            <person name="Flinn B.S."/>
            <person name="Jenkins J."/>
            <person name="Shu S."/>
            <person name="Flowers D."/>
            <person name="Luo F."/>
            <person name="Wang Y."/>
            <person name="Xia P."/>
            <person name="Barry K."/>
            <person name="Daum C."/>
            <person name="Lipzen A."/>
            <person name="Yoshinaga Y."/>
            <person name="Schmutz J."/>
            <person name="Saski C."/>
            <person name="Vermerris W."/>
            <person name="Kresovich S."/>
        </authorList>
    </citation>
    <scope>NUCLEOTIDE SEQUENCE</scope>
</reference>
<dbReference type="Pfam" id="PF20431">
    <property type="entry name" value="E_motif"/>
    <property type="match status" value="1"/>
</dbReference>
<organism evidence="6 7">
    <name type="scientific">Sorghum bicolor</name>
    <name type="common">Sorghum</name>
    <name type="synonym">Sorghum vulgare</name>
    <dbReference type="NCBI Taxonomy" id="4558"/>
    <lineage>
        <taxon>Eukaryota</taxon>
        <taxon>Viridiplantae</taxon>
        <taxon>Streptophyta</taxon>
        <taxon>Embryophyta</taxon>
        <taxon>Tracheophyta</taxon>
        <taxon>Spermatophyta</taxon>
        <taxon>Magnoliopsida</taxon>
        <taxon>Liliopsida</taxon>
        <taxon>Poales</taxon>
        <taxon>Poaceae</taxon>
        <taxon>PACMAD clade</taxon>
        <taxon>Panicoideae</taxon>
        <taxon>Andropogonodae</taxon>
        <taxon>Andropogoneae</taxon>
        <taxon>Sorghinae</taxon>
        <taxon>Sorghum</taxon>
    </lineage>
</organism>
<dbReference type="InterPro" id="IPR032867">
    <property type="entry name" value="DYW_dom"/>
</dbReference>
<sequence length="866" mass="95333">MAAQAISLSLPTPPTHHHHHHHAKPPPPPLRQAHSPPPHLLLKAGSLDEALRGVDSFRDGRLLVSLLRQCAELLHGDEDTERISAARRVAPQLHSLAVRAGHARDPRVACALADLLVRLGRGASARRLLEEATAVEEEGEDGDEEEDSVLWNKRVAMLAEAEEWGDTISAFGEMRARGVAPDGYACARALHACGRAGAPREGQAVQAHAAKAGHVAAHPLVPGFLAGMYAESADVGAARRVLETEDAPPVAWNVVVACCARLGLVDDALDLAERMARSGRLELEPSLATWNAVLSGCARNGRDREAFGVVRIMLDQGLQPDSSSMSSLLKSVASLGLLAHGMEAHGFFLRNQLEPDVYTGTAFVDMYAKCGHLEYAQKVFDTLELRNITTWNSLVAGYANAGQFDHALDLVEEMKRNRLDPDVTTWNGLINGYSVNGKSSQAVLLLRQIKAIGLTPNVVSWTSLISGSCNNGDYEDSFYFFNEMQKDHVQPSVVTMSVLLRACAGLALLKKGKELHCFALRRAYDRDMVVGTALIDMYSKSGNLASAQRIFKRIQENNLVSSNAMLTGLAAHGQGHEAIALFHDMCNSGLKPDSITFTALLTACRSMDLVTEGWEYFDTMESRYGVTPTVENYACMVDLLARCGYLDEAMDFINKSPFKSASSLWGALLTGCTLHGNLALAEAAARKLFKLEPYNSANYLQMVSLYEHEQMFDEAESLKYAMKARALDTRPGWSWIQIEQSIHVFEVEGKPHPDTAEIYEELIRLVFQIRKSGYVPDTSCIVYNVPEEEKEKLLLSHTEKLAITYGLIHSDASRVPIRVIKNTRMCNDCHELAKHISALCARQIILRDADRFHYFTDGKCSCNNCW</sequence>
<evidence type="ECO:0000256" key="2">
    <source>
        <dbReference type="ARBA" id="ARBA00022946"/>
    </source>
</evidence>
<gene>
    <name evidence="6" type="ORF">BDA96_09G265500</name>
</gene>
<dbReference type="AlphaFoldDB" id="A0A921QCV1"/>
<dbReference type="Pfam" id="PF13041">
    <property type="entry name" value="PPR_2"/>
    <property type="match status" value="4"/>
</dbReference>
<dbReference type="GO" id="GO:0008270">
    <property type="term" value="F:zinc ion binding"/>
    <property type="evidence" value="ECO:0007669"/>
    <property type="project" value="InterPro"/>
</dbReference>